<proteinExistence type="predicted"/>
<dbReference type="InterPro" id="IPR015074">
    <property type="entry name" value="DUF1867"/>
</dbReference>
<evidence type="ECO:0000313" key="3">
    <source>
        <dbReference type="Proteomes" id="UP000886752"/>
    </source>
</evidence>
<reference evidence="2" key="1">
    <citation type="journal article" date="2021" name="PeerJ">
        <title>Extensive microbial diversity within the chicken gut microbiome revealed by metagenomics and culture.</title>
        <authorList>
            <person name="Gilroy R."/>
            <person name="Ravi A."/>
            <person name="Getino M."/>
            <person name="Pursley I."/>
            <person name="Horton D.L."/>
            <person name="Alikhan N.F."/>
            <person name="Baker D."/>
            <person name="Gharbi K."/>
            <person name="Hall N."/>
            <person name="Watson M."/>
            <person name="Adriaenssens E.M."/>
            <person name="Foster-Nyarko E."/>
            <person name="Jarju S."/>
            <person name="Secka A."/>
            <person name="Antonio M."/>
            <person name="Oren A."/>
            <person name="Chaudhuri R.R."/>
            <person name="La Ragione R."/>
            <person name="Hildebrand F."/>
            <person name="Pallen M.J."/>
        </authorList>
    </citation>
    <scope>NUCLEOTIDE SEQUENCE</scope>
    <source>
        <strain evidence="2">ChiHecec2B26-446</strain>
    </source>
</reference>
<dbReference type="InterPro" id="IPR015795">
    <property type="entry name" value="Pyrv_Knase_C"/>
</dbReference>
<reference evidence="2" key="2">
    <citation type="submission" date="2021-04" db="EMBL/GenBank/DDBJ databases">
        <authorList>
            <person name="Gilroy R."/>
        </authorList>
    </citation>
    <scope>NUCLEOTIDE SEQUENCE</scope>
    <source>
        <strain evidence="2">ChiHecec2B26-446</strain>
    </source>
</reference>
<evidence type="ECO:0000313" key="2">
    <source>
        <dbReference type="EMBL" id="HIW00098.1"/>
    </source>
</evidence>
<name>A0A9D1PVI7_9BACT</name>
<dbReference type="Pfam" id="PF02887">
    <property type="entry name" value="PK_C"/>
    <property type="match status" value="1"/>
</dbReference>
<dbReference type="SUPFAM" id="SSF52935">
    <property type="entry name" value="PK C-terminal domain-like"/>
    <property type="match status" value="1"/>
</dbReference>
<sequence>MYFPSKGADNTEATVRLVCETARERNIRHIVVASNYGDTARHFLDMAKERHIVCVTHACGFAGPGKNEMTPETRAELRAAGMDVLTTTHVLSGAERGLRRQFQGINPVEIMAQTLYLLGQGTKVCVEIAIMALDAGLVPYGEDILAVGGTGRGADTALILAPSHASTILQTKIREIICKPFDF</sequence>
<dbReference type="InterPro" id="IPR036918">
    <property type="entry name" value="Pyrv_Knase_C_sf"/>
</dbReference>
<dbReference type="Proteomes" id="UP000886752">
    <property type="component" value="Unassembled WGS sequence"/>
</dbReference>
<accession>A0A9D1PVI7</accession>
<feature type="domain" description="Pyruvate kinase C-terminal" evidence="1">
    <location>
        <begin position="12"/>
        <end position="158"/>
    </location>
</feature>
<protein>
    <recommendedName>
        <fullName evidence="1">Pyruvate kinase C-terminal domain-containing protein</fullName>
    </recommendedName>
</protein>
<dbReference type="EMBL" id="DXHV01000032">
    <property type="protein sequence ID" value="HIW00098.1"/>
    <property type="molecule type" value="Genomic_DNA"/>
</dbReference>
<dbReference type="Gene3D" id="3.40.1380.20">
    <property type="entry name" value="Pyruvate kinase, C-terminal domain"/>
    <property type="match status" value="1"/>
</dbReference>
<evidence type="ECO:0000259" key="1">
    <source>
        <dbReference type="Pfam" id="PF02887"/>
    </source>
</evidence>
<comment type="caution">
    <text evidence="2">The sequence shown here is derived from an EMBL/GenBank/DDBJ whole genome shotgun (WGS) entry which is preliminary data.</text>
</comment>
<dbReference type="PIRSF" id="PIRSF016138">
    <property type="entry name" value="UCP016138"/>
    <property type="match status" value="1"/>
</dbReference>
<gene>
    <name evidence="2" type="ORF">H9894_02785</name>
</gene>
<organism evidence="2 3">
    <name type="scientific">Candidatus Desulfovibrio intestinipullorum</name>
    <dbReference type="NCBI Taxonomy" id="2838536"/>
    <lineage>
        <taxon>Bacteria</taxon>
        <taxon>Pseudomonadati</taxon>
        <taxon>Thermodesulfobacteriota</taxon>
        <taxon>Desulfovibrionia</taxon>
        <taxon>Desulfovibrionales</taxon>
        <taxon>Desulfovibrionaceae</taxon>
        <taxon>Desulfovibrio</taxon>
    </lineage>
</organism>
<dbReference type="AlphaFoldDB" id="A0A9D1PVI7"/>